<dbReference type="Proteomes" id="UP000886476">
    <property type="component" value="Unassembled WGS sequence"/>
</dbReference>
<protein>
    <submittedName>
        <fullName evidence="6">FAD-dependent oxidoreductase</fullName>
    </submittedName>
</protein>
<evidence type="ECO:0000256" key="1">
    <source>
        <dbReference type="ARBA" id="ARBA00001974"/>
    </source>
</evidence>
<feature type="region of interest" description="Disordered" evidence="4">
    <location>
        <begin position="410"/>
        <end position="439"/>
    </location>
</feature>
<dbReference type="Gene3D" id="3.40.30.120">
    <property type="match status" value="1"/>
</dbReference>
<accession>A0ABX2CLC5</accession>
<evidence type="ECO:0000256" key="2">
    <source>
        <dbReference type="ARBA" id="ARBA00022630"/>
    </source>
</evidence>
<dbReference type="InterPro" id="IPR036188">
    <property type="entry name" value="FAD/NAD-bd_sf"/>
</dbReference>
<keyword evidence="2" id="KW-0285">Flavoprotein</keyword>
<evidence type="ECO:0000259" key="5">
    <source>
        <dbReference type="Pfam" id="PF01494"/>
    </source>
</evidence>
<dbReference type="PRINTS" id="PR00420">
    <property type="entry name" value="RNGMNOXGNASE"/>
</dbReference>
<keyword evidence="7" id="KW-1185">Reference proteome</keyword>
<dbReference type="InterPro" id="IPR050641">
    <property type="entry name" value="RIFMO-like"/>
</dbReference>
<evidence type="ECO:0000313" key="6">
    <source>
        <dbReference type="EMBL" id="NPU68097.1"/>
    </source>
</evidence>
<sequence length="545" mass="60365">MSNYVYPRFPYVCSAEQRSGETRRHPVVVIGAGPIGLTAALDLAARGQPVVVLDDNDTVSIGSRAVCYAKRPLEIWDRLGCAAPMVDKGVSWNIGKVFFRDQLSYQFDLLPEPDHRWPAMINLQQYHLEEILVDACSRSPLVDLRWKHRLVSLKQTDDHAQLAVETPDGIFTMEAQWVIACDGANSDTRRMVGAEFKGQFFQDRFLIADVKMKADFPTERWFWFDPPFHPGQSVLLHRQSDNIWRIDFQLGWDANPDEEKKPERVIPRIRAMLGESADFELEWVSIYQFACRRIDQFRHGRVLFAGDAAHQVSPFGARGANTGVQDIDNLAWKLSLVLHGEAPDSLIDSYHEERAFAADDNILNSTRATDFITPKTQVSRHFRDAVLDLAQHHAFARPLVNSGRLSTPTPYVTSSLNTPDGAPDSGAMTPGTNAADAPVTRAGQPGWLLNGLGGGFTVLTFDDAVAAKELSVDGIAARVLVVGRDIADAKGLLAERYGAAEGTTYVFRPDQYVTARFPQFDEAAIAAAVRRACGKTGTVQQELAA</sequence>
<name>A0ABX2CLC5_9BRAD</name>
<keyword evidence="3" id="KW-0274">FAD</keyword>
<dbReference type="Gene3D" id="3.30.70.2450">
    <property type="match status" value="1"/>
</dbReference>
<reference evidence="6" key="1">
    <citation type="submission" date="2020-05" db="EMBL/GenBank/DDBJ databases">
        <title>Nod-independent and nitrogen-fixing Bradyrhizobium aeschynomene sp. nov. isolated from nodules of Aeschynomene indica.</title>
        <authorList>
            <person name="Zhang Z."/>
        </authorList>
    </citation>
    <scope>NUCLEOTIDE SEQUENCE</scope>
    <source>
        <strain evidence="6">83012</strain>
    </source>
</reference>
<gene>
    <name evidence="6" type="ORF">HL667_24055</name>
</gene>
<dbReference type="InterPro" id="IPR002938">
    <property type="entry name" value="FAD-bd"/>
</dbReference>
<dbReference type="EMBL" id="JABFDN010000009">
    <property type="protein sequence ID" value="NPU68097.1"/>
    <property type="molecule type" value="Genomic_DNA"/>
</dbReference>
<comment type="caution">
    <text evidence="6">The sequence shown here is derived from an EMBL/GenBank/DDBJ whole genome shotgun (WGS) entry which is preliminary data.</text>
</comment>
<dbReference type="SUPFAM" id="SSF51905">
    <property type="entry name" value="FAD/NAD(P)-binding domain"/>
    <property type="match status" value="1"/>
</dbReference>
<proteinExistence type="predicted"/>
<dbReference type="NCBIfam" id="NF006002">
    <property type="entry name" value="PRK08132.1"/>
    <property type="match status" value="1"/>
</dbReference>
<dbReference type="RefSeq" id="WP_172113171.1">
    <property type="nucleotide sequence ID" value="NZ_JABFDN010000009.1"/>
</dbReference>
<dbReference type="PANTHER" id="PTHR43004">
    <property type="entry name" value="TRK SYSTEM POTASSIUM UPTAKE PROTEIN"/>
    <property type="match status" value="1"/>
</dbReference>
<evidence type="ECO:0000256" key="3">
    <source>
        <dbReference type="ARBA" id="ARBA00022827"/>
    </source>
</evidence>
<comment type="cofactor">
    <cofactor evidence="1">
        <name>FAD</name>
        <dbReference type="ChEBI" id="CHEBI:57692"/>
    </cofactor>
</comment>
<dbReference type="Gene3D" id="3.50.50.60">
    <property type="entry name" value="FAD/NAD(P)-binding domain"/>
    <property type="match status" value="1"/>
</dbReference>
<dbReference type="PANTHER" id="PTHR43004:SF19">
    <property type="entry name" value="BINDING MONOOXYGENASE, PUTATIVE (JCVI)-RELATED"/>
    <property type="match status" value="1"/>
</dbReference>
<dbReference type="Pfam" id="PF01494">
    <property type="entry name" value="FAD_binding_3"/>
    <property type="match status" value="1"/>
</dbReference>
<evidence type="ECO:0000313" key="7">
    <source>
        <dbReference type="Proteomes" id="UP000886476"/>
    </source>
</evidence>
<feature type="domain" description="FAD-binding" evidence="5">
    <location>
        <begin position="26"/>
        <end position="360"/>
    </location>
</feature>
<organism evidence="6 7">
    <name type="scientific">Bradyrhizobium aeschynomenes</name>
    <dbReference type="NCBI Taxonomy" id="2734909"/>
    <lineage>
        <taxon>Bacteria</taxon>
        <taxon>Pseudomonadati</taxon>
        <taxon>Pseudomonadota</taxon>
        <taxon>Alphaproteobacteria</taxon>
        <taxon>Hyphomicrobiales</taxon>
        <taxon>Nitrobacteraceae</taxon>
        <taxon>Bradyrhizobium</taxon>
    </lineage>
</organism>
<evidence type="ECO:0000256" key="4">
    <source>
        <dbReference type="SAM" id="MobiDB-lite"/>
    </source>
</evidence>